<proteinExistence type="predicted"/>
<name>A0A2H3DAL7_ARMGA</name>
<accession>A0A2H3DAL7</accession>
<gene>
    <name evidence="1" type="ORF">ARMGADRAFT_1013491</name>
</gene>
<dbReference type="InParanoid" id="A0A2H3DAL7"/>
<dbReference type="EMBL" id="KZ293659">
    <property type="protein sequence ID" value="PBK92281.1"/>
    <property type="molecule type" value="Genomic_DNA"/>
</dbReference>
<evidence type="ECO:0000313" key="1">
    <source>
        <dbReference type="EMBL" id="PBK92281.1"/>
    </source>
</evidence>
<dbReference type="Proteomes" id="UP000217790">
    <property type="component" value="Unassembled WGS sequence"/>
</dbReference>
<dbReference type="AlphaFoldDB" id="A0A2H3DAL7"/>
<protein>
    <submittedName>
        <fullName evidence="1">Uncharacterized protein</fullName>
    </submittedName>
</protein>
<evidence type="ECO:0000313" key="2">
    <source>
        <dbReference type="Proteomes" id="UP000217790"/>
    </source>
</evidence>
<sequence>MKYELVECALRRQNERNDARTYTTNPRSTAMILGKRWEPLCISSRNSSSFSHGHGYEHRGKEVDLDTFVPNNPGVRLTRNLATSL</sequence>
<reference evidence="2" key="1">
    <citation type="journal article" date="2017" name="Nat. Ecol. Evol.">
        <title>Genome expansion and lineage-specific genetic innovations in the forest pathogenic fungi Armillaria.</title>
        <authorList>
            <person name="Sipos G."/>
            <person name="Prasanna A.N."/>
            <person name="Walter M.C."/>
            <person name="O'Connor E."/>
            <person name="Balint B."/>
            <person name="Krizsan K."/>
            <person name="Kiss B."/>
            <person name="Hess J."/>
            <person name="Varga T."/>
            <person name="Slot J."/>
            <person name="Riley R."/>
            <person name="Boka B."/>
            <person name="Rigling D."/>
            <person name="Barry K."/>
            <person name="Lee J."/>
            <person name="Mihaltcheva S."/>
            <person name="LaButti K."/>
            <person name="Lipzen A."/>
            <person name="Waldron R."/>
            <person name="Moloney N.M."/>
            <person name="Sperisen C."/>
            <person name="Kredics L."/>
            <person name="Vagvoelgyi C."/>
            <person name="Patrignani A."/>
            <person name="Fitzpatrick D."/>
            <person name="Nagy I."/>
            <person name="Doyle S."/>
            <person name="Anderson J.B."/>
            <person name="Grigoriev I.V."/>
            <person name="Gueldener U."/>
            <person name="Muensterkoetter M."/>
            <person name="Nagy L.G."/>
        </authorList>
    </citation>
    <scope>NUCLEOTIDE SEQUENCE [LARGE SCALE GENOMIC DNA]</scope>
    <source>
        <strain evidence="2">Ar21-2</strain>
    </source>
</reference>
<keyword evidence="2" id="KW-1185">Reference proteome</keyword>
<organism evidence="1 2">
    <name type="scientific">Armillaria gallica</name>
    <name type="common">Bulbous honey fungus</name>
    <name type="synonym">Armillaria bulbosa</name>
    <dbReference type="NCBI Taxonomy" id="47427"/>
    <lineage>
        <taxon>Eukaryota</taxon>
        <taxon>Fungi</taxon>
        <taxon>Dikarya</taxon>
        <taxon>Basidiomycota</taxon>
        <taxon>Agaricomycotina</taxon>
        <taxon>Agaricomycetes</taxon>
        <taxon>Agaricomycetidae</taxon>
        <taxon>Agaricales</taxon>
        <taxon>Marasmiineae</taxon>
        <taxon>Physalacriaceae</taxon>
        <taxon>Armillaria</taxon>
    </lineage>
</organism>